<evidence type="ECO:0000259" key="3">
    <source>
        <dbReference type="SMART" id="SM00418"/>
    </source>
</evidence>
<dbReference type="Pfam" id="PF01451">
    <property type="entry name" value="LMWPc"/>
    <property type="match status" value="1"/>
</dbReference>
<dbReference type="EMBL" id="JBHSCN010000006">
    <property type="protein sequence ID" value="MFC4244941.1"/>
    <property type="molecule type" value="Genomic_DNA"/>
</dbReference>
<dbReference type="InterPro" id="IPR011991">
    <property type="entry name" value="ArsR-like_HTH"/>
</dbReference>
<evidence type="ECO:0000313" key="5">
    <source>
        <dbReference type="Proteomes" id="UP001595900"/>
    </source>
</evidence>
<dbReference type="InterPro" id="IPR023485">
    <property type="entry name" value="Ptyr_pPase"/>
</dbReference>
<dbReference type="InterPro" id="IPR036196">
    <property type="entry name" value="Ptyr_pPase_sf"/>
</dbReference>
<comment type="caution">
    <text evidence="4">The sequence shown here is derived from an EMBL/GenBank/DDBJ whole genome shotgun (WGS) entry which is preliminary data.</text>
</comment>
<feature type="domain" description="Phosphotyrosine protein phosphatase I" evidence="2">
    <location>
        <begin position="98"/>
        <end position="219"/>
    </location>
</feature>
<dbReference type="SUPFAM" id="SSF46785">
    <property type="entry name" value="Winged helix' DNA-binding domain"/>
    <property type="match status" value="1"/>
</dbReference>
<reference evidence="5" key="1">
    <citation type="journal article" date="2019" name="Int. J. Syst. Evol. Microbiol.">
        <title>The Global Catalogue of Microorganisms (GCM) 10K type strain sequencing project: providing services to taxonomists for standard genome sequencing and annotation.</title>
        <authorList>
            <consortium name="The Broad Institute Genomics Platform"/>
            <consortium name="The Broad Institute Genome Sequencing Center for Infectious Disease"/>
            <person name="Wu L."/>
            <person name="Ma J."/>
        </authorList>
    </citation>
    <scope>NUCLEOTIDE SEQUENCE [LARGE SCALE GENOMIC DNA]</scope>
    <source>
        <strain evidence="5">CGMCC 1.10363</strain>
    </source>
</reference>
<dbReference type="SMART" id="SM00226">
    <property type="entry name" value="LMWPc"/>
    <property type="match status" value="1"/>
</dbReference>
<dbReference type="Gene3D" id="1.10.10.10">
    <property type="entry name" value="Winged helix-like DNA-binding domain superfamily/Winged helix DNA-binding domain"/>
    <property type="match status" value="1"/>
</dbReference>
<sequence>MKVEERRSVDRRAAVHAALGDPVRLQIIDRLVLADRSPGELQLELEVSSNLMAHHLRTLENAGLLRRHRSEADRRRSYLRLTRDGLDGLMPGTMISAPRVVFVCTANSARSQLADALWHQVSGVPSTSAGTHPADRIAREALRTARRHHLELTDAAPRALVSVAHPGDLVITVCDRAHEELGDGGLHWSVPDPVTAGTRAAFEEAFELLADRVEDLAPRIAAA</sequence>
<dbReference type="Pfam" id="PF12840">
    <property type="entry name" value="HTH_20"/>
    <property type="match status" value="1"/>
</dbReference>
<protein>
    <submittedName>
        <fullName evidence="4">Helix-turn-helix domain-containing protein</fullName>
    </submittedName>
</protein>
<accession>A0ABV8QBY1</accession>
<dbReference type="InterPro" id="IPR036390">
    <property type="entry name" value="WH_DNA-bd_sf"/>
</dbReference>
<dbReference type="InterPro" id="IPR036388">
    <property type="entry name" value="WH-like_DNA-bd_sf"/>
</dbReference>
<keyword evidence="1" id="KW-0059">Arsenical resistance</keyword>
<dbReference type="Proteomes" id="UP001595900">
    <property type="component" value="Unassembled WGS sequence"/>
</dbReference>
<dbReference type="InterPro" id="IPR001845">
    <property type="entry name" value="HTH_ArsR_DNA-bd_dom"/>
</dbReference>
<evidence type="ECO:0000256" key="1">
    <source>
        <dbReference type="ARBA" id="ARBA00022849"/>
    </source>
</evidence>
<dbReference type="Gene3D" id="3.40.50.2300">
    <property type="match status" value="1"/>
</dbReference>
<dbReference type="RefSeq" id="WP_390231320.1">
    <property type="nucleotide sequence ID" value="NZ_JBHSCN010000006.1"/>
</dbReference>
<name>A0ABV8QBY1_9MICO</name>
<keyword evidence="5" id="KW-1185">Reference proteome</keyword>
<dbReference type="CDD" id="cd00090">
    <property type="entry name" value="HTH_ARSR"/>
    <property type="match status" value="1"/>
</dbReference>
<dbReference type="PANTHER" id="PTHR43428">
    <property type="entry name" value="ARSENATE REDUCTASE"/>
    <property type="match status" value="1"/>
</dbReference>
<gene>
    <name evidence="4" type="ORF">ACFOYW_16320</name>
</gene>
<proteinExistence type="predicted"/>
<evidence type="ECO:0000313" key="4">
    <source>
        <dbReference type="EMBL" id="MFC4244941.1"/>
    </source>
</evidence>
<organism evidence="4 5">
    <name type="scientific">Gryllotalpicola reticulitermitis</name>
    <dbReference type="NCBI Taxonomy" id="1184153"/>
    <lineage>
        <taxon>Bacteria</taxon>
        <taxon>Bacillati</taxon>
        <taxon>Actinomycetota</taxon>
        <taxon>Actinomycetes</taxon>
        <taxon>Micrococcales</taxon>
        <taxon>Microbacteriaceae</taxon>
        <taxon>Gryllotalpicola</taxon>
    </lineage>
</organism>
<feature type="domain" description="HTH arsR-type" evidence="3">
    <location>
        <begin position="14"/>
        <end position="84"/>
    </location>
</feature>
<dbReference type="PANTHER" id="PTHR43428:SF1">
    <property type="entry name" value="ARSENATE REDUCTASE"/>
    <property type="match status" value="1"/>
</dbReference>
<dbReference type="SUPFAM" id="SSF52788">
    <property type="entry name" value="Phosphotyrosine protein phosphatases I"/>
    <property type="match status" value="1"/>
</dbReference>
<dbReference type="SMART" id="SM00418">
    <property type="entry name" value="HTH_ARSR"/>
    <property type="match status" value="1"/>
</dbReference>
<evidence type="ECO:0000259" key="2">
    <source>
        <dbReference type="SMART" id="SM00226"/>
    </source>
</evidence>